<evidence type="ECO:0000256" key="2">
    <source>
        <dbReference type="ARBA" id="ARBA00022679"/>
    </source>
</evidence>
<dbReference type="InterPro" id="IPR018484">
    <property type="entry name" value="FGGY_N"/>
</dbReference>
<protein>
    <recommendedName>
        <fullName evidence="8">L-fuculose kinase</fullName>
    </recommendedName>
</protein>
<reference evidence="6 7" key="1">
    <citation type="journal article" date="2021" name="Int. J. Syst. Evol. Microbiol.">
        <title>Steroidobacter gossypii sp. nov., isolated from soil of cotton cropping field.</title>
        <authorList>
            <person name="Huang R."/>
            <person name="Yang S."/>
            <person name="Zhen C."/>
            <person name="Liu W."/>
        </authorList>
    </citation>
    <scope>NUCLEOTIDE SEQUENCE [LARGE SCALE GENOMIC DNA]</scope>
    <source>
        <strain evidence="6 7">S1-65</strain>
    </source>
</reference>
<dbReference type="PANTHER" id="PTHR43095">
    <property type="entry name" value="SUGAR KINASE"/>
    <property type="match status" value="1"/>
</dbReference>
<evidence type="ECO:0008006" key="8">
    <source>
        <dbReference type="Google" id="ProtNLM"/>
    </source>
</evidence>
<dbReference type="SUPFAM" id="SSF53067">
    <property type="entry name" value="Actin-like ATPase domain"/>
    <property type="match status" value="1"/>
</dbReference>
<dbReference type="CDD" id="cd07772">
    <property type="entry name" value="ASKHA_NBD_FGGY_NaCK-like"/>
    <property type="match status" value="1"/>
</dbReference>
<feature type="domain" description="Carbohydrate kinase FGGY C-terminal" evidence="5">
    <location>
        <begin position="250"/>
        <end position="421"/>
    </location>
</feature>
<keyword evidence="2" id="KW-0808">Transferase</keyword>
<comment type="similarity">
    <text evidence="1">Belongs to the FGGY kinase family.</text>
</comment>
<organism evidence="6 7">
    <name type="scientific">Steroidobacter gossypii</name>
    <dbReference type="NCBI Taxonomy" id="2805490"/>
    <lineage>
        <taxon>Bacteria</taxon>
        <taxon>Pseudomonadati</taxon>
        <taxon>Pseudomonadota</taxon>
        <taxon>Gammaproteobacteria</taxon>
        <taxon>Steroidobacterales</taxon>
        <taxon>Steroidobacteraceae</taxon>
        <taxon>Steroidobacter</taxon>
    </lineage>
</organism>
<evidence type="ECO:0000313" key="6">
    <source>
        <dbReference type="EMBL" id="MBM0103873.1"/>
    </source>
</evidence>
<accession>A0ABS1WSB6</accession>
<dbReference type="Pfam" id="PF21546">
    <property type="entry name" value="FGGY_C_2"/>
    <property type="match status" value="1"/>
</dbReference>
<dbReference type="InterPro" id="IPR049382">
    <property type="entry name" value="FGGY_C_2"/>
</dbReference>
<evidence type="ECO:0000259" key="4">
    <source>
        <dbReference type="Pfam" id="PF00370"/>
    </source>
</evidence>
<evidence type="ECO:0000256" key="3">
    <source>
        <dbReference type="ARBA" id="ARBA00022777"/>
    </source>
</evidence>
<evidence type="ECO:0000313" key="7">
    <source>
        <dbReference type="Proteomes" id="UP000661077"/>
    </source>
</evidence>
<dbReference type="InterPro" id="IPR050406">
    <property type="entry name" value="FGGY_Carb_Kinase"/>
</dbReference>
<feature type="domain" description="Carbohydrate kinase FGGY N-terminal" evidence="4">
    <location>
        <begin position="6"/>
        <end position="238"/>
    </location>
</feature>
<evidence type="ECO:0000256" key="1">
    <source>
        <dbReference type="ARBA" id="ARBA00009156"/>
    </source>
</evidence>
<dbReference type="PANTHER" id="PTHR43095:SF5">
    <property type="entry name" value="XYLULOSE KINASE"/>
    <property type="match status" value="1"/>
</dbReference>
<keyword evidence="7" id="KW-1185">Reference proteome</keyword>
<dbReference type="RefSeq" id="WP_203165824.1">
    <property type="nucleotide sequence ID" value="NZ_JAEVLS010000001.1"/>
</dbReference>
<proteinExistence type="inferred from homology"/>
<gene>
    <name evidence="6" type="ORF">JM946_03925</name>
</gene>
<comment type="caution">
    <text evidence="6">The sequence shown here is derived from an EMBL/GenBank/DDBJ whole genome shotgun (WGS) entry which is preliminary data.</text>
</comment>
<name>A0ABS1WSB6_9GAMM</name>
<dbReference type="EMBL" id="JAEVLS010000001">
    <property type="protein sequence ID" value="MBM0103873.1"/>
    <property type="molecule type" value="Genomic_DNA"/>
</dbReference>
<dbReference type="InterPro" id="IPR043129">
    <property type="entry name" value="ATPase_NBD"/>
</dbReference>
<sequence>MSQPLIALIDIGKTHAKLCVIDPQSGTELRGSRRANAVIQGPLTRELDVNAIGQWLLEALHTAPHRERIRFIVPVAHGAAAVLVDRDDHVVAAPDYEDPCFEQVNAAYRAQRDVYRDTYSPDLPLGLNLARQLFFLQEMQPTLFARAAHVLLYPQYWSWRLSGVMASEVTSLGCHSDLWLPREASFSKLARDRGWSHLFPVMRLAGDVLGPISASVAAATGLDAQCQVVCGIHDSNASYLKFLIARDRGEPFTVVSSGTWTVVMANRADLSRLREDRDMLASVDAFGSPVATARFMGGREYEAIAGSDTRPNLPALLNVVDRQAMALPAFASGGPFAGREGRLVNAEKLSGSERAGLATLYVALMTELLIEMLGAEGDVLIDGPLATNPVFGSVLAACLPERTVWLTPGDGGNMRAACYLAGFPDAPSQPMTRAVPSALKALPSYREVWRESLAR</sequence>
<dbReference type="Pfam" id="PF00370">
    <property type="entry name" value="FGGY_N"/>
    <property type="match status" value="1"/>
</dbReference>
<keyword evidence="3" id="KW-0418">Kinase</keyword>
<evidence type="ECO:0000259" key="5">
    <source>
        <dbReference type="Pfam" id="PF21546"/>
    </source>
</evidence>
<dbReference type="Proteomes" id="UP000661077">
    <property type="component" value="Unassembled WGS sequence"/>
</dbReference>
<dbReference type="Gene3D" id="3.30.420.40">
    <property type="match status" value="2"/>
</dbReference>